<sequence length="612" mass="67769">MAQSYRPFSQSHLRHRTHQCDGARPECSRCERLEVECHYDAGPDETRALARKRKYEEILDGYGSLRDLFQLIQTRPVAEAAEIVLRIRRGSDPHAVLRLLRDGDLLLEASTTARRSADEARERAVERVEAAALHQSPVKVPARPWTDVAGDGIVSELVSIFFAIEQPFIATYVDRRCFVEEMRAAKPGRDLDFCSPLLVDAICAYSAFTSNSAKSVDKIQGGNTRERFFAEAKRKLDREAGRPSLPTVMALHMMFRYSSAAGMDRAGALYRLHSCEMFKRLGLGREVPRGHRRHYGGRYRRALSRAAWGLFCAESICAFVYIQPSLIPIPKLPRVFNANRGDLDKRAPHDQYLDAECDMSILFYEIMCYNRSARNHLGDEDDIKQRLALYEKRARWEPPPFGGPSRGQLGFGQAIFLGAYSSVAAVGLFRPLDSRPITLPSGLGTPRSLTIRHCADIMAHLAAFEERFPLEWVLGSVATMYFSYVASISLVAFLDAEPAAAGAPFVQACRHFHAAATSFPVAAALLRGLQAAALELGVALPRGCEGYFARAGVPRGEEEDGEDAGDVPIGYIIPDLAEVADQLGEEDGEGDDSEALGVELGKIIEKWSALTD</sequence>
<dbReference type="GO" id="GO:0006351">
    <property type="term" value="P:DNA-templated transcription"/>
    <property type="evidence" value="ECO:0007669"/>
    <property type="project" value="InterPro"/>
</dbReference>
<dbReference type="Proteomes" id="UP001244011">
    <property type="component" value="Unassembled WGS sequence"/>
</dbReference>
<evidence type="ECO:0000313" key="5">
    <source>
        <dbReference type="EMBL" id="KAK1767874.1"/>
    </source>
</evidence>
<evidence type="ECO:0000313" key="6">
    <source>
        <dbReference type="Proteomes" id="UP001244011"/>
    </source>
</evidence>
<dbReference type="InterPro" id="IPR036864">
    <property type="entry name" value="Zn2-C6_fun-type_DNA-bd_sf"/>
</dbReference>
<keyword evidence="1" id="KW-0479">Metal-binding</keyword>
<dbReference type="PANTHER" id="PTHR47256">
    <property type="entry name" value="ZN(II)2CYS6 TRANSCRIPTION FACTOR (EUROFUNG)-RELATED"/>
    <property type="match status" value="1"/>
</dbReference>
<evidence type="ECO:0000256" key="2">
    <source>
        <dbReference type="ARBA" id="ARBA00023242"/>
    </source>
</evidence>
<keyword evidence="2" id="KW-0539">Nucleus</keyword>
<organism evidence="5 6">
    <name type="scientific">Phialemonium atrogriseum</name>
    <dbReference type="NCBI Taxonomy" id="1093897"/>
    <lineage>
        <taxon>Eukaryota</taxon>
        <taxon>Fungi</taxon>
        <taxon>Dikarya</taxon>
        <taxon>Ascomycota</taxon>
        <taxon>Pezizomycotina</taxon>
        <taxon>Sordariomycetes</taxon>
        <taxon>Sordariomycetidae</taxon>
        <taxon>Cephalothecales</taxon>
        <taxon>Cephalothecaceae</taxon>
        <taxon>Phialemonium</taxon>
    </lineage>
</organism>
<evidence type="ECO:0000259" key="4">
    <source>
        <dbReference type="Pfam" id="PF04082"/>
    </source>
</evidence>
<feature type="domain" description="Zn(2)-C6 fungal-type" evidence="3">
    <location>
        <begin position="16"/>
        <end position="40"/>
    </location>
</feature>
<dbReference type="EMBL" id="MU839007">
    <property type="protein sequence ID" value="KAK1767874.1"/>
    <property type="molecule type" value="Genomic_DNA"/>
</dbReference>
<name>A0AAJ0C0H8_9PEZI</name>
<dbReference type="Gene3D" id="4.10.240.10">
    <property type="entry name" value="Zn(2)-C6 fungal-type DNA-binding domain"/>
    <property type="match status" value="1"/>
</dbReference>
<dbReference type="InterPro" id="IPR001138">
    <property type="entry name" value="Zn2Cys6_DnaBD"/>
</dbReference>
<dbReference type="PANTHER" id="PTHR47256:SF1">
    <property type="entry name" value="ZN(II)2CYS6 TRANSCRIPTION FACTOR (EUROFUNG)"/>
    <property type="match status" value="1"/>
</dbReference>
<dbReference type="InterPro" id="IPR007219">
    <property type="entry name" value="XnlR_reg_dom"/>
</dbReference>
<dbReference type="RefSeq" id="XP_060284087.1">
    <property type="nucleotide sequence ID" value="XM_060429904.1"/>
</dbReference>
<accession>A0AAJ0C0H8</accession>
<dbReference type="AlphaFoldDB" id="A0AAJ0C0H8"/>
<proteinExistence type="predicted"/>
<dbReference type="GO" id="GO:0003677">
    <property type="term" value="F:DNA binding"/>
    <property type="evidence" value="ECO:0007669"/>
    <property type="project" value="InterPro"/>
</dbReference>
<comment type="caution">
    <text evidence="5">The sequence shown here is derived from an EMBL/GenBank/DDBJ whole genome shotgun (WGS) entry which is preliminary data.</text>
</comment>
<evidence type="ECO:0008006" key="7">
    <source>
        <dbReference type="Google" id="ProtNLM"/>
    </source>
</evidence>
<dbReference type="CDD" id="cd12148">
    <property type="entry name" value="fungal_TF_MHR"/>
    <property type="match status" value="1"/>
</dbReference>
<evidence type="ECO:0000256" key="1">
    <source>
        <dbReference type="ARBA" id="ARBA00022723"/>
    </source>
</evidence>
<dbReference type="Pfam" id="PF00172">
    <property type="entry name" value="Zn_clus"/>
    <property type="match status" value="1"/>
</dbReference>
<reference evidence="5" key="1">
    <citation type="submission" date="2023-06" db="EMBL/GenBank/DDBJ databases">
        <title>Genome-scale phylogeny and comparative genomics of the fungal order Sordariales.</title>
        <authorList>
            <consortium name="Lawrence Berkeley National Laboratory"/>
            <person name="Hensen N."/>
            <person name="Bonometti L."/>
            <person name="Westerberg I."/>
            <person name="Brannstrom I.O."/>
            <person name="Guillou S."/>
            <person name="Cros-Aarteil S."/>
            <person name="Calhoun S."/>
            <person name="Haridas S."/>
            <person name="Kuo A."/>
            <person name="Mondo S."/>
            <person name="Pangilinan J."/>
            <person name="Riley R."/>
            <person name="Labutti K."/>
            <person name="Andreopoulos B."/>
            <person name="Lipzen A."/>
            <person name="Chen C."/>
            <person name="Yanf M."/>
            <person name="Daum C."/>
            <person name="Ng V."/>
            <person name="Clum A."/>
            <person name="Steindorff A."/>
            <person name="Ohm R."/>
            <person name="Martin F."/>
            <person name="Silar P."/>
            <person name="Natvig D."/>
            <person name="Lalanne C."/>
            <person name="Gautier V."/>
            <person name="Ament-Velasquez S.L."/>
            <person name="Kruys A."/>
            <person name="Hutchinson M.I."/>
            <person name="Powell A.J."/>
            <person name="Barry K."/>
            <person name="Miller A.N."/>
            <person name="Grigoriev I.V."/>
            <person name="Debuchy R."/>
            <person name="Gladieux P."/>
            <person name="Thoren M.H."/>
            <person name="Johannesson H."/>
        </authorList>
    </citation>
    <scope>NUCLEOTIDE SEQUENCE</scope>
    <source>
        <strain evidence="5">8032-3</strain>
    </source>
</reference>
<dbReference type="GO" id="GO:0008270">
    <property type="term" value="F:zinc ion binding"/>
    <property type="evidence" value="ECO:0007669"/>
    <property type="project" value="InterPro"/>
</dbReference>
<keyword evidence="6" id="KW-1185">Reference proteome</keyword>
<dbReference type="GeneID" id="85313091"/>
<dbReference type="InterPro" id="IPR053187">
    <property type="entry name" value="Notoamide_regulator"/>
</dbReference>
<feature type="domain" description="Xylanolytic transcriptional activator regulatory" evidence="4">
    <location>
        <begin position="160"/>
        <end position="327"/>
    </location>
</feature>
<dbReference type="SUPFAM" id="SSF57701">
    <property type="entry name" value="Zn2/Cys6 DNA-binding domain"/>
    <property type="match status" value="1"/>
</dbReference>
<evidence type="ECO:0000259" key="3">
    <source>
        <dbReference type="Pfam" id="PF00172"/>
    </source>
</evidence>
<dbReference type="GO" id="GO:0000981">
    <property type="term" value="F:DNA-binding transcription factor activity, RNA polymerase II-specific"/>
    <property type="evidence" value="ECO:0007669"/>
    <property type="project" value="InterPro"/>
</dbReference>
<protein>
    <recommendedName>
        <fullName evidence="7">Transcription factor domain-containing protein</fullName>
    </recommendedName>
</protein>
<dbReference type="Pfam" id="PF04082">
    <property type="entry name" value="Fungal_trans"/>
    <property type="match status" value="1"/>
</dbReference>
<gene>
    <name evidence="5" type="ORF">QBC33DRAFT_558699</name>
</gene>
<dbReference type="CDD" id="cd00067">
    <property type="entry name" value="GAL4"/>
    <property type="match status" value="1"/>
</dbReference>